<evidence type="ECO:0000313" key="2">
    <source>
        <dbReference type="Proteomes" id="UP000254640"/>
    </source>
</evidence>
<keyword evidence="2" id="KW-1185">Reference proteome</keyword>
<accession>A0A379AGD1</accession>
<sequence>MWARHAEIIRLIESLCADGLALLVISSELEELVGYADRVLIMRDLKQVAEIPLEQLSVASIVQCYRGRRGKTCLSPL</sequence>
<keyword evidence="1" id="KW-0067">ATP-binding</keyword>
<dbReference type="GO" id="GO:0005524">
    <property type="term" value="F:ATP binding"/>
    <property type="evidence" value="ECO:0007669"/>
    <property type="project" value="UniProtKB-KW"/>
</dbReference>
<reference evidence="1 2" key="1">
    <citation type="submission" date="2018-06" db="EMBL/GenBank/DDBJ databases">
        <authorList>
            <consortium name="Pathogen Informatics"/>
            <person name="Doyle S."/>
        </authorList>
    </citation>
    <scope>NUCLEOTIDE SEQUENCE [LARGE SCALE GENOMIC DNA]</scope>
    <source>
        <strain evidence="1 2">NCTC9381</strain>
    </source>
</reference>
<keyword evidence="1" id="KW-0547">Nucleotide-binding</keyword>
<gene>
    <name evidence="1" type="ORF">NCTC9381_02871</name>
</gene>
<protein>
    <submittedName>
        <fullName evidence="1">Xylose transporter ATP-binding subunit</fullName>
    </submittedName>
</protein>
<dbReference type="Gene3D" id="3.40.50.300">
    <property type="entry name" value="P-loop containing nucleotide triphosphate hydrolases"/>
    <property type="match status" value="1"/>
</dbReference>
<dbReference type="InterPro" id="IPR027417">
    <property type="entry name" value="P-loop_NTPase"/>
</dbReference>
<evidence type="ECO:0000313" key="1">
    <source>
        <dbReference type="EMBL" id="SUB16955.1"/>
    </source>
</evidence>
<name>A0A379AGD1_ENTAG</name>
<dbReference type="EMBL" id="UGSO01000001">
    <property type="protein sequence ID" value="SUB16955.1"/>
    <property type="molecule type" value="Genomic_DNA"/>
</dbReference>
<organism evidence="1 2">
    <name type="scientific">Enterobacter agglomerans</name>
    <name type="common">Erwinia herbicola</name>
    <name type="synonym">Pantoea agglomerans</name>
    <dbReference type="NCBI Taxonomy" id="549"/>
    <lineage>
        <taxon>Bacteria</taxon>
        <taxon>Pseudomonadati</taxon>
        <taxon>Pseudomonadota</taxon>
        <taxon>Gammaproteobacteria</taxon>
        <taxon>Enterobacterales</taxon>
        <taxon>Erwiniaceae</taxon>
        <taxon>Pantoea</taxon>
        <taxon>Pantoea agglomerans group</taxon>
    </lineage>
</organism>
<proteinExistence type="predicted"/>
<dbReference type="SUPFAM" id="SSF52540">
    <property type="entry name" value="P-loop containing nucleoside triphosphate hydrolases"/>
    <property type="match status" value="1"/>
</dbReference>
<dbReference type="AlphaFoldDB" id="A0A379AGD1"/>
<dbReference type="Proteomes" id="UP000254640">
    <property type="component" value="Unassembled WGS sequence"/>
</dbReference>